<proteinExistence type="predicted"/>
<accession>X0WY18</accession>
<organism evidence="1">
    <name type="scientific">marine sediment metagenome</name>
    <dbReference type="NCBI Taxonomy" id="412755"/>
    <lineage>
        <taxon>unclassified sequences</taxon>
        <taxon>metagenomes</taxon>
        <taxon>ecological metagenomes</taxon>
    </lineage>
</organism>
<evidence type="ECO:0000313" key="1">
    <source>
        <dbReference type="EMBL" id="GAG28087.1"/>
    </source>
</evidence>
<reference evidence="1" key="1">
    <citation type="journal article" date="2014" name="Front. Microbiol.">
        <title>High frequency of phylogenetically diverse reductive dehalogenase-homologous genes in deep subseafloor sedimentary metagenomes.</title>
        <authorList>
            <person name="Kawai M."/>
            <person name="Futagami T."/>
            <person name="Toyoda A."/>
            <person name="Takaki Y."/>
            <person name="Nishi S."/>
            <person name="Hori S."/>
            <person name="Arai W."/>
            <person name="Tsubouchi T."/>
            <person name="Morono Y."/>
            <person name="Uchiyama I."/>
            <person name="Ito T."/>
            <person name="Fujiyama A."/>
            <person name="Inagaki F."/>
            <person name="Takami H."/>
        </authorList>
    </citation>
    <scope>NUCLEOTIDE SEQUENCE</scope>
    <source>
        <strain evidence="1">Expedition CK06-06</strain>
    </source>
</reference>
<sequence length="90" mass="10449">MNHICNAVDEKCKETKCECKEPHKWKAECLGACLSFARNKCLDCKITEECKYAQGRESHFGSQDPEWQNPPHLNSMCKNNNVRFRKCVKV</sequence>
<gene>
    <name evidence="1" type="ORF">S01H1_48522</name>
</gene>
<name>X0WY18_9ZZZZ</name>
<comment type="caution">
    <text evidence="1">The sequence shown here is derived from an EMBL/GenBank/DDBJ whole genome shotgun (WGS) entry which is preliminary data.</text>
</comment>
<dbReference type="AlphaFoldDB" id="X0WY18"/>
<dbReference type="EMBL" id="BARS01031159">
    <property type="protein sequence ID" value="GAG28087.1"/>
    <property type="molecule type" value="Genomic_DNA"/>
</dbReference>
<protein>
    <submittedName>
        <fullName evidence="1">Uncharacterized protein</fullName>
    </submittedName>
</protein>